<gene>
    <name evidence="4" type="ORF">BECKMB1821H_GA0114242_11492</name>
    <name evidence="3" type="ORF">BECKMB1821I_GA0114274_11501</name>
</gene>
<keyword evidence="1" id="KW-0802">TPR repeat</keyword>
<dbReference type="EMBL" id="CAADGH010000149">
    <property type="protein sequence ID" value="VFK77502.1"/>
    <property type="molecule type" value="Genomic_DNA"/>
</dbReference>
<dbReference type="InterPro" id="IPR019734">
    <property type="entry name" value="TPR_rpt"/>
</dbReference>
<proteinExistence type="predicted"/>
<protein>
    <submittedName>
        <fullName evidence="4">Tetratricopeptide (TPR) repeat</fullName>
    </submittedName>
</protein>
<sequence>MPTNLSIPFIIAPPADLLTTHPDLKQLAADLSLKYVHPRIHQRVVTDDDLKTMGDALWRTLDQTLALEKAFATALQRAGQKVLPILIQTDQPALLALPWECLHHPEHGFLGRGKSFTLSRVGCGEPPGEPHHDELPKGPIRVLLFTSLPDDLDAEKERLDVEAEQANVLEALDTGIAEGWVDLTVPDDGRFDHFQSLLEKQEFHLVFLSGHGQFRQGNVRAGEPGAWFLFEGPDGRSHEIEADDIAKAFKGTAVRCVVLSACESGKESSEELNTGLAARLHGIGIPFVVGMRESVFDVAGTRFARAFCETLGRRERIDVAVQAARRAITQISPADEMMKREGNTTGSVDAAPELTYGQWCLPLLYSQRPEEPLIDWAFTPQPRDPSAQYRDNLAGIALPRQFIGRRRELRELMQAIASGSRQLLITGPGGQGKTALAGRLAQRLEEDGHPLIVWSARDGYRDSWERFLTRIQIQHLDDQHRERVQREWALCDTQEEIADLLLRALLAQTSGKLVLFLDNLETIQDPADGALKHAGLNAWLTACGKLGKEGPLVLLTSRIALGKSDVGCGKPLGEPHQLTSRIALKGDVGCGEPSGEPHQRTPDFIDAVRAKRSPASYPLPPPSYGDFLRYWQELAKESKTTQRHAQSAYKQRLYRALGGNFKGLELFTRRYGLDQEVAANGDKEGEAKREEQFLTHLESAKTELRAYMAVEQVVGWLEPEPTQLLTRLRVYGNPVIIDGVQAITLDLPGWKAALERLAMLSLVDVDLDLRLDLPRYRVTPLVADWLQETKGPLPVELRERAARYQQWAFENLGTTLGQGLITHAALQAAELTERAHVFALNEIVEWFDRAGMYRTLLADWLPAMRESGVPKIRAHAMNWSGKACDTLGDYRQALGYYTQSLEIYREIGDPQGEGATLNNIGEIHRNKGDYAQALVYYTRALAILRKIDDRKGEGTTLNNIAAIHQTKGDLDQALEYYIRSLEIRREVSDREGEAAILNNIATIHQTKDDLDKTLKYLTQSLAIWREIGNRKDEGITLNNISQIYGYRDDFDQALDYLTRSLAIRREIGDQAGEGTTLNNIATIYRARGELDQAMEYHTRSLTIQCEIGDRAGMCPTLFNMGRLHLDREEPQAALEYLVAAYRIAREIGEAEALNHLETLAHRFGVPEGEDGLAVWEKVANGEVTVGLRSSGE</sequence>
<feature type="repeat" description="TPR" evidence="1">
    <location>
        <begin position="954"/>
        <end position="987"/>
    </location>
</feature>
<evidence type="ECO:0000259" key="2">
    <source>
        <dbReference type="SMART" id="SM00382"/>
    </source>
</evidence>
<evidence type="ECO:0000313" key="3">
    <source>
        <dbReference type="EMBL" id="VFK35829.1"/>
    </source>
</evidence>
<dbReference type="SUPFAM" id="SSF48452">
    <property type="entry name" value="TPR-like"/>
    <property type="match status" value="2"/>
</dbReference>
<dbReference type="InterPro" id="IPR003593">
    <property type="entry name" value="AAA+_ATPase"/>
</dbReference>
<dbReference type="AlphaFoldDB" id="A0A451BGV1"/>
<dbReference type="EMBL" id="CAADFQ010000150">
    <property type="protein sequence ID" value="VFK35829.1"/>
    <property type="molecule type" value="Genomic_DNA"/>
</dbReference>
<dbReference type="Gene3D" id="3.40.50.300">
    <property type="entry name" value="P-loop containing nucleotide triphosphate hydrolases"/>
    <property type="match status" value="1"/>
</dbReference>
<dbReference type="Pfam" id="PF12770">
    <property type="entry name" value="CHAT"/>
    <property type="match status" value="1"/>
</dbReference>
<name>A0A451BGV1_9GAMM</name>
<dbReference type="PROSITE" id="PS50005">
    <property type="entry name" value="TPR"/>
    <property type="match status" value="2"/>
</dbReference>
<feature type="repeat" description="TPR" evidence="1">
    <location>
        <begin position="914"/>
        <end position="947"/>
    </location>
</feature>
<dbReference type="InterPro" id="IPR041664">
    <property type="entry name" value="AAA_16"/>
</dbReference>
<dbReference type="SMART" id="SM00382">
    <property type="entry name" value="AAA"/>
    <property type="match status" value="1"/>
</dbReference>
<dbReference type="CDD" id="cd00009">
    <property type="entry name" value="AAA"/>
    <property type="match status" value="1"/>
</dbReference>
<evidence type="ECO:0000256" key="1">
    <source>
        <dbReference type="PROSITE-ProRule" id="PRU00339"/>
    </source>
</evidence>
<evidence type="ECO:0000313" key="4">
    <source>
        <dbReference type="EMBL" id="VFK77502.1"/>
    </source>
</evidence>
<dbReference type="Pfam" id="PF13191">
    <property type="entry name" value="AAA_16"/>
    <property type="match status" value="1"/>
</dbReference>
<dbReference type="InterPro" id="IPR011990">
    <property type="entry name" value="TPR-like_helical_dom_sf"/>
</dbReference>
<dbReference type="InterPro" id="IPR024983">
    <property type="entry name" value="CHAT_dom"/>
</dbReference>
<feature type="domain" description="AAA+ ATPase" evidence="2">
    <location>
        <begin position="419"/>
        <end position="565"/>
    </location>
</feature>
<dbReference type="SMART" id="SM00028">
    <property type="entry name" value="TPR"/>
    <property type="match status" value="7"/>
</dbReference>
<dbReference type="Gene3D" id="1.25.40.10">
    <property type="entry name" value="Tetratricopeptide repeat domain"/>
    <property type="match status" value="2"/>
</dbReference>
<organism evidence="4">
    <name type="scientific">Candidatus Kentrum sp. MB</name>
    <dbReference type="NCBI Taxonomy" id="2138164"/>
    <lineage>
        <taxon>Bacteria</taxon>
        <taxon>Pseudomonadati</taxon>
        <taxon>Pseudomonadota</taxon>
        <taxon>Gammaproteobacteria</taxon>
        <taxon>Candidatus Kentrum</taxon>
    </lineage>
</organism>
<reference evidence="4" key="1">
    <citation type="submission" date="2019-02" db="EMBL/GenBank/DDBJ databases">
        <authorList>
            <person name="Gruber-Vodicka R. H."/>
            <person name="Seah K. B. B."/>
        </authorList>
    </citation>
    <scope>NUCLEOTIDE SEQUENCE</scope>
    <source>
        <strain evidence="4">BECK_BZ198</strain>
        <strain evidence="3">BECK_BZ199</strain>
    </source>
</reference>
<dbReference type="SUPFAM" id="SSF52540">
    <property type="entry name" value="P-loop containing nucleoside triphosphate hydrolases"/>
    <property type="match status" value="1"/>
</dbReference>
<dbReference type="Pfam" id="PF13424">
    <property type="entry name" value="TPR_12"/>
    <property type="match status" value="3"/>
</dbReference>
<dbReference type="InterPro" id="IPR027417">
    <property type="entry name" value="P-loop_NTPase"/>
</dbReference>
<accession>A0A451BGV1</accession>
<dbReference type="PANTHER" id="PTHR10098:SF108">
    <property type="entry name" value="TETRATRICOPEPTIDE REPEAT PROTEIN 28"/>
    <property type="match status" value="1"/>
</dbReference>
<dbReference type="Pfam" id="PF13176">
    <property type="entry name" value="TPR_7"/>
    <property type="match status" value="1"/>
</dbReference>
<dbReference type="PANTHER" id="PTHR10098">
    <property type="entry name" value="RAPSYN-RELATED"/>
    <property type="match status" value="1"/>
</dbReference>